<reference evidence="2" key="1">
    <citation type="submission" date="2018-08" db="EMBL/GenBank/DDBJ databases">
        <authorList>
            <person name="Rossello M."/>
        </authorList>
    </citation>
    <scope>NUCLEOTIDE SEQUENCE [LARGE SCALE GENOMIC DNA]</scope>
    <source>
        <strain evidence="2">cv. Chinese Spring</strain>
    </source>
</reference>
<evidence type="ECO:0000313" key="2">
    <source>
        <dbReference type="EnsemblPlants" id="TraesCS2D02G000900.1"/>
    </source>
</evidence>
<sequence>MDMFDRQDEEDDFKGADEGSRAEIQDVGAEIYQVVQQEKQLLVFHNGSGNTIDLNDFGIPLSVWGSRVLWTFRGRLRLSPGISNKVDNSHPFLYHDWTALRWNYLLQKEAREISGYTDKLGEVSEECCLYLLSLNSQGGNIMDYDWATHASNYWVCDGIIQGGHGDEAWEAAAALHQHINIEDYSSNALPSFGHELKTPPKRWIFSKESSVVHPESTSFFLTTVANPSLRHLPYDMFHQSDKLCVLKLCRCTFNFSSPPFHCCHKLRFLGLDSCQDLQPEQDKKQDRQTMDFFKSLWVIDICKTDWDLPASPEIIEKMAANIREVHIKKGRIWCHNFAWRQLQSLHKLRVSEPTSPWQTCKMDEFIDMVKLEFLDLTGDSTIQVLPSMSGATSLKILVLDGCVGLEHVGPEGLPPSLESFSLDARATEDDKKEAKISRISLAGCARLVNFRLCGSLPNLEDLDLSGTLVKTLDLKDQMVQARRLQKIILLGCMQLLSILWPKNGMPKDTLLSIDCSVCHVQAEFHQAYATIMDIRFLQTLVLESNVDLCWKSTRFHLKLCVPACSNKVEDQSNKKNTIMGPPRPKSLIPNAYITYMDFIANNITVDDGYNSAPQFQPLGSHVEIGDGISFTRMESTRAMRATIFVMNKAKSLHVHDNSSVSTVIPEHMMSKENEELIWEHLESCHVVRCPKMHTVFNIVWGYCKFEELVEFWAADLPTTHCIWSKERTLNAEDNLSFAKLQSIHLFSCPRLTFVLVMSVLYTLRSLETLHISFCGDLRKVFPVEPEILTRIATNHKGALEFPNLKRIYLHQLFKLQQICEAKMFAPKLETIRVRGCIASKQIV</sequence>
<dbReference type="InterPro" id="IPR057135">
    <property type="entry name" value="At4g27190-like_LRR"/>
</dbReference>
<protein>
    <recommendedName>
        <fullName evidence="1">Disease resistance protein At4g27190-like leucine-rich repeats domain-containing protein</fullName>
    </recommendedName>
</protein>
<dbReference type="Gramene" id="TraesRN2D0100001300.1">
    <property type="protein sequence ID" value="TraesRN2D0100001300.1"/>
    <property type="gene ID" value="TraesRN2D0100001300"/>
</dbReference>
<dbReference type="Gramene" id="TraesCS2D03G0001300.1">
    <property type="protein sequence ID" value="TraesCS2D03G0001300.1.CDS"/>
    <property type="gene ID" value="TraesCS2D03G0001300"/>
</dbReference>
<dbReference type="AlphaFoldDB" id="A0A3B6D3L2"/>
<organism evidence="2">
    <name type="scientific">Triticum aestivum</name>
    <name type="common">Wheat</name>
    <dbReference type="NCBI Taxonomy" id="4565"/>
    <lineage>
        <taxon>Eukaryota</taxon>
        <taxon>Viridiplantae</taxon>
        <taxon>Streptophyta</taxon>
        <taxon>Embryophyta</taxon>
        <taxon>Tracheophyta</taxon>
        <taxon>Spermatophyta</taxon>
        <taxon>Magnoliopsida</taxon>
        <taxon>Liliopsida</taxon>
        <taxon>Poales</taxon>
        <taxon>Poaceae</taxon>
        <taxon>BOP clade</taxon>
        <taxon>Pooideae</taxon>
        <taxon>Triticodae</taxon>
        <taxon>Triticeae</taxon>
        <taxon>Triticinae</taxon>
        <taxon>Triticum</taxon>
    </lineage>
</organism>
<dbReference type="SUPFAM" id="SSF52058">
    <property type="entry name" value="L domain-like"/>
    <property type="match status" value="1"/>
</dbReference>
<dbReference type="Gene3D" id="3.80.10.10">
    <property type="entry name" value="Ribonuclease Inhibitor"/>
    <property type="match status" value="2"/>
</dbReference>
<dbReference type="PANTHER" id="PTHR33463:SF208">
    <property type="entry name" value="OS04G0166000 PROTEIN"/>
    <property type="match status" value="1"/>
</dbReference>
<reference evidence="2" key="2">
    <citation type="submission" date="2018-10" db="UniProtKB">
        <authorList>
            <consortium name="EnsemblPlants"/>
        </authorList>
    </citation>
    <scope>IDENTIFICATION</scope>
</reference>
<name>A0A3B6D3L2_WHEAT</name>
<accession>A0A3B6D3L2</accession>
<feature type="domain" description="Disease resistance protein At4g27190-like leucine-rich repeats" evidence="1">
    <location>
        <begin position="720"/>
        <end position="836"/>
    </location>
</feature>
<dbReference type="OMA" id="EHLESCH"/>
<keyword evidence="3" id="KW-1185">Reference proteome</keyword>
<dbReference type="OrthoDB" id="614998at2759"/>
<proteinExistence type="predicted"/>
<dbReference type="InterPro" id="IPR032675">
    <property type="entry name" value="LRR_dom_sf"/>
</dbReference>
<dbReference type="Gramene" id="TraesCS2D02G000900.1">
    <property type="protein sequence ID" value="TraesCS2D02G000900.1"/>
    <property type="gene ID" value="TraesCS2D02G000900"/>
</dbReference>
<dbReference type="Proteomes" id="UP000019116">
    <property type="component" value="Chromosome 2D"/>
</dbReference>
<dbReference type="EnsemblPlants" id="TraesCS2D02G000900.1">
    <property type="protein sequence ID" value="TraesCS2D02G000900.1"/>
    <property type="gene ID" value="TraesCS2D02G000900"/>
</dbReference>
<evidence type="ECO:0000259" key="1">
    <source>
        <dbReference type="Pfam" id="PF23247"/>
    </source>
</evidence>
<dbReference type="Pfam" id="PF23247">
    <property type="entry name" value="LRR_RPS2"/>
    <property type="match status" value="1"/>
</dbReference>
<dbReference type="InterPro" id="IPR050905">
    <property type="entry name" value="Plant_NBS-LRR"/>
</dbReference>
<dbReference type="STRING" id="4565.A0A3B6D3L2"/>
<evidence type="ECO:0000313" key="3">
    <source>
        <dbReference type="Proteomes" id="UP000019116"/>
    </source>
</evidence>
<dbReference type="PANTHER" id="PTHR33463">
    <property type="entry name" value="NB-ARC DOMAIN-CONTAINING PROTEIN-RELATED"/>
    <property type="match status" value="1"/>
</dbReference>